<name>A0A4S8M3M9_DENBC</name>
<keyword evidence="1" id="KW-0696">RNA-directed RNA polymerase</keyword>
<protein>
    <recommendedName>
        <fullName evidence="1">RNA-dependent RNA polymerase</fullName>
        <ecNumber evidence="1">2.7.7.48</ecNumber>
    </recommendedName>
</protein>
<dbReference type="GO" id="GO:0003968">
    <property type="term" value="F:RNA-directed RNA polymerase activity"/>
    <property type="evidence" value="ECO:0007669"/>
    <property type="project" value="UniProtKB-KW"/>
</dbReference>
<dbReference type="PANTHER" id="PTHR23079">
    <property type="entry name" value="RNA-DEPENDENT RNA POLYMERASE"/>
    <property type="match status" value="1"/>
</dbReference>
<evidence type="ECO:0000256" key="2">
    <source>
        <dbReference type="SAM" id="MobiDB-lite"/>
    </source>
</evidence>
<gene>
    <name evidence="4" type="ORF">K435DRAFT_858477</name>
</gene>
<dbReference type="InterPro" id="IPR007855">
    <property type="entry name" value="RDRP"/>
</dbReference>
<sequence>MSIRGYVPTTTQPPARVKKYGERLQLRKPSEDVTECFDSIRSTFTYLPPSFSPGYFPCYHVSFTPTRLRLEGPYAMQSNRSNRIIRRYDEHKDHFIRVDFRDEEGLSYCSAHCTMDGQTFLENRVGDVLKNGFELAGRRYRFQFLAYSSSGLGEHSVWFIQPFVHPQEGLVTAQTIRDSIIDPKSIRDYQDTKVQSLLKQPSKYAARLGLAFTATVPSVKIGSHEWTEVPDIQSGSQVFSDGIGTISETLGNRVWKAICHEDQAQNAVQPSAYMVRFLGYKGIVSVDKELDNVDGNVHMRLRESMRKFPGKVPEEADIEIAHAFLHPNKALVTVLEDRGVSQDAFLELQSRVLAEIDNVDKSIADCHRFLRAHSLGRGGFDLARILEELKKFDCDFKEKRTRTMIDNSFFKELRAVAKLHVAVRDMRLKARIYLPDSYHLVGVADEGPVYRDAGYDNIYILPEAHIYACIQEKSNEDPDWLEGSCTISRSPITHPGDVQRVHAIGKPPEGMRCLFGHMKNVVVLPSVGRYSLASCLGGGDLDGDMFSVIMCPELLPPRNAEPADYSSMNPYEIKDRECDVNDICDFVVQYINSDVLAVDYPKNGNKVVLADDIFSKKLIRRNPDWMAPEGEEESTAFYRSTRALGFLYQELVEAFPHSERMLQGSGNGLPPGLGDSNAPASSQTGSREDPISIVLQEEVQSLLSPGPTSIDPNDKDEHIVHLFNKYVDELQYICATHTISNTPGVRLRETEVVMGTLMTREDDPHDRLRNDCASRMRLHVGELVRDVKRYFQRDSSDGGDSDGKDREALLFRLERAWSCWNYSLRQKTPQGQCEFGAASFGLIALGSVLHCLKELSKI</sequence>
<dbReference type="PANTHER" id="PTHR23079:SF55">
    <property type="entry name" value="RNA-DIRECTED RNA POLYMERASE"/>
    <property type="match status" value="1"/>
</dbReference>
<evidence type="ECO:0000313" key="4">
    <source>
        <dbReference type="EMBL" id="THU96521.1"/>
    </source>
</evidence>
<dbReference type="EMBL" id="ML179175">
    <property type="protein sequence ID" value="THU96521.1"/>
    <property type="molecule type" value="Genomic_DNA"/>
</dbReference>
<comment type="catalytic activity">
    <reaction evidence="1">
        <text>RNA(n) + a ribonucleoside 5'-triphosphate = RNA(n+1) + diphosphate</text>
        <dbReference type="Rhea" id="RHEA:21248"/>
        <dbReference type="Rhea" id="RHEA-COMP:14527"/>
        <dbReference type="Rhea" id="RHEA-COMP:17342"/>
        <dbReference type="ChEBI" id="CHEBI:33019"/>
        <dbReference type="ChEBI" id="CHEBI:61557"/>
        <dbReference type="ChEBI" id="CHEBI:140395"/>
        <dbReference type="EC" id="2.7.7.48"/>
    </reaction>
</comment>
<dbReference type="GO" id="GO:0031380">
    <property type="term" value="C:nuclear RNA-directed RNA polymerase complex"/>
    <property type="evidence" value="ECO:0007669"/>
    <property type="project" value="TreeGrafter"/>
</dbReference>
<dbReference type="EC" id="2.7.7.48" evidence="1"/>
<dbReference type="Proteomes" id="UP000297245">
    <property type="component" value="Unassembled WGS sequence"/>
</dbReference>
<dbReference type="OrthoDB" id="6513042at2759"/>
<organism evidence="4 5">
    <name type="scientific">Dendrothele bispora (strain CBS 962.96)</name>
    <dbReference type="NCBI Taxonomy" id="1314807"/>
    <lineage>
        <taxon>Eukaryota</taxon>
        <taxon>Fungi</taxon>
        <taxon>Dikarya</taxon>
        <taxon>Basidiomycota</taxon>
        <taxon>Agaricomycotina</taxon>
        <taxon>Agaricomycetes</taxon>
        <taxon>Agaricomycetidae</taxon>
        <taxon>Agaricales</taxon>
        <taxon>Agaricales incertae sedis</taxon>
        <taxon>Dendrothele</taxon>
    </lineage>
</organism>
<dbReference type="GO" id="GO:0003723">
    <property type="term" value="F:RNA binding"/>
    <property type="evidence" value="ECO:0007669"/>
    <property type="project" value="UniProtKB-KW"/>
</dbReference>
<evidence type="ECO:0000256" key="1">
    <source>
        <dbReference type="RuleBase" id="RU363098"/>
    </source>
</evidence>
<reference evidence="4 5" key="1">
    <citation type="journal article" date="2019" name="Nat. Ecol. Evol.">
        <title>Megaphylogeny resolves global patterns of mushroom evolution.</title>
        <authorList>
            <person name="Varga T."/>
            <person name="Krizsan K."/>
            <person name="Foldi C."/>
            <person name="Dima B."/>
            <person name="Sanchez-Garcia M."/>
            <person name="Sanchez-Ramirez S."/>
            <person name="Szollosi G.J."/>
            <person name="Szarkandi J.G."/>
            <person name="Papp V."/>
            <person name="Albert L."/>
            <person name="Andreopoulos W."/>
            <person name="Angelini C."/>
            <person name="Antonin V."/>
            <person name="Barry K.W."/>
            <person name="Bougher N.L."/>
            <person name="Buchanan P."/>
            <person name="Buyck B."/>
            <person name="Bense V."/>
            <person name="Catcheside P."/>
            <person name="Chovatia M."/>
            <person name="Cooper J."/>
            <person name="Damon W."/>
            <person name="Desjardin D."/>
            <person name="Finy P."/>
            <person name="Geml J."/>
            <person name="Haridas S."/>
            <person name="Hughes K."/>
            <person name="Justo A."/>
            <person name="Karasinski D."/>
            <person name="Kautmanova I."/>
            <person name="Kiss B."/>
            <person name="Kocsube S."/>
            <person name="Kotiranta H."/>
            <person name="LaButti K.M."/>
            <person name="Lechner B.E."/>
            <person name="Liimatainen K."/>
            <person name="Lipzen A."/>
            <person name="Lukacs Z."/>
            <person name="Mihaltcheva S."/>
            <person name="Morgado L.N."/>
            <person name="Niskanen T."/>
            <person name="Noordeloos M.E."/>
            <person name="Ohm R.A."/>
            <person name="Ortiz-Santana B."/>
            <person name="Ovrebo C."/>
            <person name="Racz N."/>
            <person name="Riley R."/>
            <person name="Savchenko A."/>
            <person name="Shiryaev A."/>
            <person name="Soop K."/>
            <person name="Spirin V."/>
            <person name="Szebenyi C."/>
            <person name="Tomsovsky M."/>
            <person name="Tulloss R.E."/>
            <person name="Uehling J."/>
            <person name="Grigoriev I.V."/>
            <person name="Vagvolgyi C."/>
            <person name="Papp T."/>
            <person name="Martin F.M."/>
            <person name="Miettinen O."/>
            <person name="Hibbett D.S."/>
            <person name="Nagy L.G."/>
        </authorList>
    </citation>
    <scope>NUCLEOTIDE SEQUENCE [LARGE SCALE GENOMIC DNA]</scope>
    <source>
        <strain evidence="4 5">CBS 962.96</strain>
    </source>
</reference>
<dbReference type="Pfam" id="PF05183">
    <property type="entry name" value="RdRP"/>
    <property type="match status" value="2"/>
</dbReference>
<evidence type="ECO:0000259" key="3">
    <source>
        <dbReference type="Pfam" id="PF05183"/>
    </source>
</evidence>
<keyword evidence="1" id="KW-0548">Nucleotidyltransferase</keyword>
<feature type="region of interest" description="Disordered" evidence="2">
    <location>
        <begin position="662"/>
        <end position="687"/>
    </location>
</feature>
<evidence type="ECO:0000313" key="5">
    <source>
        <dbReference type="Proteomes" id="UP000297245"/>
    </source>
</evidence>
<feature type="domain" description="RDRP core" evidence="3">
    <location>
        <begin position="63"/>
        <end position="596"/>
    </location>
</feature>
<keyword evidence="1" id="KW-0694">RNA-binding</keyword>
<dbReference type="AlphaFoldDB" id="A0A4S8M3M9"/>
<dbReference type="InterPro" id="IPR057596">
    <property type="entry name" value="RDRP_core"/>
</dbReference>
<feature type="domain" description="RDRP core" evidence="3">
    <location>
        <begin position="597"/>
        <end position="650"/>
    </location>
</feature>
<keyword evidence="1" id="KW-0808">Transferase</keyword>
<proteinExistence type="inferred from homology"/>
<dbReference type="GO" id="GO:0030422">
    <property type="term" value="P:siRNA processing"/>
    <property type="evidence" value="ECO:0007669"/>
    <property type="project" value="TreeGrafter"/>
</dbReference>
<comment type="similarity">
    <text evidence="1">Belongs to the RdRP family.</text>
</comment>
<accession>A0A4S8M3M9</accession>
<keyword evidence="5" id="KW-1185">Reference proteome</keyword>